<name>A0ABR8UIV5_9GAMM</name>
<dbReference type="RefSeq" id="WP_191729171.1">
    <property type="nucleotide sequence ID" value="NZ_JACSQJ010000003.1"/>
</dbReference>
<comment type="caution">
    <text evidence="2">The sequence shown here is derived from an EMBL/GenBank/DDBJ whole genome shotgun (WGS) entry which is preliminary data.</text>
</comment>
<reference evidence="2 3" key="1">
    <citation type="submission" date="2020-08" db="EMBL/GenBank/DDBJ databases">
        <title>A Genomic Blueprint of the Chicken Gut Microbiome.</title>
        <authorList>
            <person name="Gilroy R."/>
            <person name="Ravi A."/>
            <person name="Getino M."/>
            <person name="Pursley I."/>
            <person name="Horton D.L."/>
            <person name="Alikhan N.-F."/>
            <person name="Baker D."/>
            <person name="Gharbi K."/>
            <person name="Hall N."/>
            <person name="Watson M."/>
            <person name="Adriaenssens E.M."/>
            <person name="Foster-Nyarko E."/>
            <person name="Jarju S."/>
            <person name="Secka A."/>
            <person name="Antonio M."/>
            <person name="Oren A."/>
            <person name="Chaudhuri R."/>
            <person name="La Ragione R.M."/>
            <person name="Hildebrand F."/>
            <person name="Pallen M.J."/>
        </authorList>
    </citation>
    <scope>NUCLEOTIDE SEQUENCE [LARGE SCALE GENOMIC DNA]</scope>
    <source>
        <strain evidence="2 3">Sa2BVA3</strain>
    </source>
</reference>
<keyword evidence="1" id="KW-0472">Membrane</keyword>
<protein>
    <submittedName>
        <fullName evidence="2">Uncharacterized protein</fullName>
    </submittedName>
</protein>
<evidence type="ECO:0000313" key="3">
    <source>
        <dbReference type="Proteomes" id="UP000647183"/>
    </source>
</evidence>
<keyword evidence="1" id="KW-1133">Transmembrane helix</keyword>
<keyword evidence="3" id="KW-1185">Reference proteome</keyword>
<gene>
    <name evidence="2" type="ORF">H9645_08005</name>
</gene>
<organism evidence="2 3">
    <name type="scientific">Luteimonas colneyensis</name>
    <dbReference type="NCBI Taxonomy" id="2762230"/>
    <lineage>
        <taxon>Bacteria</taxon>
        <taxon>Pseudomonadati</taxon>
        <taxon>Pseudomonadota</taxon>
        <taxon>Gammaproteobacteria</taxon>
        <taxon>Lysobacterales</taxon>
        <taxon>Lysobacteraceae</taxon>
        <taxon>Luteimonas</taxon>
    </lineage>
</organism>
<evidence type="ECO:0000313" key="2">
    <source>
        <dbReference type="EMBL" id="MBD7987971.1"/>
    </source>
</evidence>
<keyword evidence="1" id="KW-0812">Transmembrane</keyword>
<evidence type="ECO:0000256" key="1">
    <source>
        <dbReference type="SAM" id="Phobius"/>
    </source>
</evidence>
<proteinExistence type="predicted"/>
<dbReference type="EMBL" id="JACSQJ010000003">
    <property type="protein sequence ID" value="MBD7987971.1"/>
    <property type="molecule type" value="Genomic_DNA"/>
</dbReference>
<dbReference type="Proteomes" id="UP000647183">
    <property type="component" value="Unassembled WGS sequence"/>
</dbReference>
<feature type="transmembrane region" description="Helical" evidence="1">
    <location>
        <begin position="75"/>
        <end position="98"/>
    </location>
</feature>
<accession>A0ABR8UIV5</accession>
<sequence length="155" mass="16086">MNTTPPEGTDPREFALQLAAVAARLDERSAQAVEQVEAASAALARQGATAAQALAVERTQVVAAGHQAHVARVRWVWLASAALLLGSLVAITGAGLALDSARRELDAIHRERALLQTINGADLSVCGERLCARIEGSAAGDYRPVAARLPPVPGP</sequence>